<accession>A0AAN9V5Z3</accession>
<dbReference type="Gene3D" id="3.40.630.30">
    <property type="match status" value="1"/>
</dbReference>
<comment type="caution">
    <text evidence="2">The sequence shown here is derived from an EMBL/GenBank/DDBJ whole genome shotgun (WGS) entry which is preliminary data.</text>
</comment>
<dbReference type="PANTHER" id="PTHR20905">
    <property type="entry name" value="N-ACETYLTRANSFERASE-RELATED"/>
    <property type="match status" value="1"/>
</dbReference>
<evidence type="ECO:0008006" key="4">
    <source>
        <dbReference type="Google" id="ProtNLM"/>
    </source>
</evidence>
<feature type="region of interest" description="Disordered" evidence="1">
    <location>
        <begin position="1"/>
        <end position="25"/>
    </location>
</feature>
<gene>
    <name evidence="2" type="ORF">R5R35_008568</name>
</gene>
<sequence length="283" mass="31525">MTTQGCRGRALGGRQYQEAADSREKRQLHFSATQLRSSMASAWQRPASAPVPTVYRRCAGTRPMPDGRTPNFWIQDITPDQDEDVVDFMSHNFLEEENMCNLSGVRHDPVSLEGIRGVWRTMLRHRAGLVALTDWPDGPDTPRIAGCNVTCVTRRDDHMLEVEGVALNHVLRALHAIESRVDVFARYGVDACLNALGLSVAPRFRGQGLGLQLLLARDALLRALGLRLTVTVFTGAASQKLSARAGFELLARQRWDECLDDDGKPIFPDPPCEDFQLKAKYVE</sequence>
<dbReference type="Proteomes" id="UP001378592">
    <property type="component" value="Unassembled WGS sequence"/>
</dbReference>
<keyword evidence="3" id="KW-1185">Reference proteome</keyword>
<protein>
    <recommendedName>
        <fullName evidence="4">N-acetyltransferase domain-containing protein</fullName>
    </recommendedName>
</protein>
<proteinExistence type="predicted"/>
<dbReference type="InterPro" id="IPR016181">
    <property type="entry name" value="Acyl_CoA_acyltransferase"/>
</dbReference>
<evidence type="ECO:0000313" key="3">
    <source>
        <dbReference type="Proteomes" id="UP001378592"/>
    </source>
</evidence>
<dbReference type="PANTHER" id="PTHR20905:SF32">
    <property type="entry name" value="ARYLALKYLAMINE N-ACETYLTRANSFERASE-LIKE 7, ISOFORM A"/>
    <property type="match status" value="1"/>
</dbReference>
<dbReference type="EMBL" id="JAZDUA010000557">
    <property type="protein sequence ID" value="KAK7791132.1"/>
    <property type="molecule type" value="Genomic_DNA"/>
</dbReference>
<name>A0AAN9V5Z3_9ORTH</name>
<evidence type="ECO:0000313" key="2">
    <source>
        <dbReference type="EMBL" id="KAK7791132.1"/>
    </source>
</evidence>
<dbReference type="SUPFAM" id="SSF55729">
    <property type="entry name" value="Acyl-CoA N-acyltransferases (Nat)"/>
    <property type="match status" value="1"/>
</dbReference>
<dbReference type="GO" id="GO:0008080">
    <property type="term" value="F:N-acetyltransferase activity"/>
    <property type="evidence" value="ECO:0007669"/>
    <property type="project" value="TreeGrafter"/>
</dbReference>
<organism evidence="2 3">
    <name type="scientific">Gryllus longicercus</name>
    <dbReference type="NCBI Taxonomy" id="2509291"/>
    <lineage>
        <taxon>Eukaryota</taxon>
        <taxon>Metazoa</taxon>
        <taxon>Ecdysozoa</taxon>
        <taxon>Arthropoda</taxon>
        <taxon>Hexapoda</taxon>
        <taxon>Insecta</taxon>
        <taxon>Pterygota</taxon>
        <taxon>Neoptera</taxon>
        <taxon>Polyneoptera</taxon>
        <taxon>Orthoptera</taxon>
        <taxon>Ensifera</taxon>
        <taxon>Gryllidea</taxon>
        <taxon>Grylloidea</taxon>
        <taxon>Gryllidae</taxon>
        <taxon>Gryllinae</taxon>
        <taxon>Gryllus</taxon>
    </lineage>
</organism>
<reference evidence="2 3" key="1">
    <citation type="submission" date="2024-03" db="EMBL/GenBank/DDBJ databases">
        <title>The genome assembly and annotation of the cricket Gryllus longicercus Weissman &amp; Gray.</title>
        <authorList>
            <person name="Szrajer S."/>
            <person name="Gray D."/>
            <person name="Ylla G."/>
        </authorList>
    </citation>
    <scope>NUCLEOTIDE SEQUENCE [LARGE SCALE GENOMIC DNA]</scope>
    <source>
        <strain evidence="2">DAG 2021-001</strain>
        <tissue evidence="2">Whole body minus gut</tissue>
    </source>
</reference>
<evidence type="ECO:0000256" key="1">
    <source>
        <dbReference type="SAM" id="MobiDB-lite"/>
    </source>
</evidence>
<dbReference type="AlphaFoldDB" id="A0AAN9V5Z3"/>